<name>Q5BG16_EMENI</name>
<gene>
    <name evidence="2" type="ORF">ANIA_00514</name>
</gene>
<dbReference type="InterPro" id="IPR011990">
    <property type="entry name" value="TPR-like_helical_dom_sf"/>
</dbReference>
<dbReference type="EMBL" id="BN001308">
    <property type="protein sequence ID" value="CBF89331.1"/>
    <property type="molecule type" value="Genomic_DNA"/>
</dbReference>
<dbReference type="InParanoid" id="Q5BG16"/>
<feature type="coiled-coil region" evidence="1">
    <location>
        <begin position="210"/>
        <end position="237"/>
    </location>
</feature>
<dbReference type="AlphaFoldDB" id="Q5BG16"/>
<evidence type="ECO:0000313" key="2">
    <source>
        <dbReference type="EMBL" id="CBF89331.1"/>
    </source>
</evidence>
<accession>Q5BG16</accession>
<proteinExistence type="predicted"/>
<dbReference type="HOGENOM" id="CLU_1170629_0_0_1"/>
<evidence type="ECO:0000313" key="3">
    <source>
        <dbReference type="Proteomes" id="UP000000560"/>
    </source>
</evidence>
<keyword evidence="3" id="KW-1185">Reference proteome</keyword>
<reference evidence="3" key="1">
    <citation type="journal article" date="2005" name="Nature">
        <title>Sequencing of Aspergillus nidulans and comparative analysis with A. fumigatus and A. oryzae.</title>
        <authorList>
            <person name="Galagan J.E."/>
            <person name="Calvo S.E."/>
            <person name="Cuomo C."/>
            <person name="Ma L.J."/>
            <person name="Wortman J.R."/>
            <person name="Batzoglou S."/>
            <person name="Lee S.I."/>
            <person name="Basturkmen M."/>
            <person name="Spevak C.C."/>
            <person name="Clutterbuck J."/>
            <person name="Kapitonov V."/>
            <person name="Jurka J."/>
            <person name="Scazzocchio C."/>
            <person name="Farman M."/>
            <person name="Butler J."/>
            <person name="Purcell S."/>
            <person name="Harris S."/>
            <person name="Braus G.H."/>
            <person name="Draht O."/>
            <person name="Busch S."/>
            <person name="D'Enfert C."/>
            <person name="Bouchier C."/>
            <person name="Goldman G.H."/>
            <person name="Bell-Pedersen D."/>
            <person name="Griffiths-Jones S."/>
            <person name="Doonan J.H."/>
            <person name="Yu J."/>
            <person name="Vienken K."/>
            <person name="Pain A."/>
            <person name="Freitag M."/>
            <person name="Selker E.U."/>
            <person name="Archer D.B."/>
            <person name="Penalva M.A."/>
            <person name="Oakley B.R."/>
            <person name="Momany M."/>
            <person name="Tanaka T."/>
            <person name="Kumagai T."/>
            <person name="Asai K."/>
            <person name="Machida M."/>
            <person name="Nierman W.C."/>
            <person name="Denning D.W."/>
            <person name="Caddick M."/>
            <person name="Hynes M."/>
            <person name="Paoletti M."/>
            <person name="Fischer R."/>
            <person name="Miller B."/>
            <person name="Dyer P."/>
            <person name="Sachs M.S."/>
            <person name="Osmani S.A."/>
            <person name="Birren B.W."/>
        </authorList>
    </citation>
    <scope>NUCLEOTIDE SEQUENCE [LARGE SCALE GENOMIC DNA]</scope>
    <source>
        <strain evidence="3">FGSC A4 / ATCC 38163 / CBS 112.46 / NRRL 194 / M139</strain>
    </source>
</reference>
<dbReference type="RefSeq" id="XP_658118.1">
    <property type="nucleotide sequence ID" value="XM_653026.1"/>
</dbReference>
<dbReference type="GeneID" id="2876291"/>
<sequence>MLTQELQRLGRELSSLDRISEGEEGSELEGTTQINQLNIVLSFVTMAQKPLTVTQLEAILEIIFREEVLNLEDDLCLPEMEADDRLPLVILQLLIFYNNMLAYYTSENINSRENTPMDMQLYHSQVYKIFAAAEIYKFQQTLLWHVRVAQALLLNGHLQEAQGQFQIALEEHKSAPTFDQLLLFIIYRDMARACSDIRRHGEALEHHELSEQLESLLAQLQHNARRTADAVKTANEA</sequence>
<dbReference type="Proteomes" id="UP000000560">
    <property type="component" value="Chromosome VIII"/>
</dbReference>
<organism evidence="2 3">
    <name type="scientific">Emericella nidulans (strain FGSC A4 / ATCC 38163 / CBS 112.46 / NRRL 194 / M139)</name>
    <name type="common">Aspergillus nidulans</name>
    <dbReference type="NCBI Taxonomy" id="227321"/>
    <lineage>
        <taxon>Eukaryota</taxon>
        <taxon>Fungi</taxon>
        <taxon>Dikarya</taxon>
        <taxon>Ascomycota</taxon>
        <taxon>Pezizomycotina</taxon>
        <taxon>Eurotiomycetes</taxon>
        <taxon>Eurotiomycetidae</taxon>
        <taxon>Eurotiales</taxon>
        <taxon>Aspergillaceae</taxon>
        <taxon>Aspergillus</taxon>
        <taxon>Aspergillus subgen. Nidulantes</taxon>
    </lineage>
</organism>
<dbReference type="KEGG" id="ani:ANIA_00514"/>
<reference evidence="3" key="2">
    <citation type="journal article" date="2009" name="Fungal Genet. Biol.">
        <title>The 2008 update of the Aspergillus nidulans genome annotation: a community effort.</title>
        <authorList>
            <person name="Wortman J.R."/>
            <person name="Gilsenan J.M."/>
            <person name="Joardar V."/>
            <person name="Deegan J."/>
            <person name="Clutterbuck J."/>
            <person name="Andersen M.R."/>
            <person name="Archer D."/>
            <person name="Bencina M."/>
            <person name="Braus G."/>
            <person name="Coutinho P."/>
            <person name="von Dohren H."/>
            <person name="Doonan J."/>
            <person name="Driessen A.J."/>
            <person name="Durek P."/>
            <person name="Espeso E."/>
            <person name="Fekete E."/>
            <person name="Flipphi M."/>
            <person name="Estrada C.G."/>
            <person name="Geysens S."/>
            <person name="Goldman G."/>
            <person name="de Groot P.W."/>
            <person name="Hansen K."/>
            <person name="Harris S.D."/>
            <person name="Heinekamp T."/>
            <person name="Helmstaedt K."/>
            <person name="Henrissat B."/>
            <person name="Hofmann G."/>
            <person name="Homan T."/>
            <person name="Horio T."/>
            <person name="Horiuchi H."/>
            <person name="James S."/>
            <person name="Jones M."/>
            <person name="Karaffa L."/>
            <person name="Karanyi Z."/>
            <person name="Kato M."/>
            <person name="Keller N."/>
            <person name="Kelly D.E."/>
            <person name="Kiel J.A."/>
            <person name="Kim J.M."/>
            <person name="van der Klei I.J."/>
            <person name="Klis F.M."/>
            <person name="Kovalchuk A."/>
            <person name="Krasevec N."/>
            <person name="Kubicek C.P."/>
            <person name="Liu B."/>
            <person name="Maccabe A."/>
            <person name="Meyer V."/>
            <person name="Mirabito P."/>
            <person name="Miskei M."/>
            <person name="Mos M."/>
            <person name="Mullins J."/>
            <person name="Nelson D.R."/>
            <person name="Nielsen J."/>
            <person name="Oakley B.R."/>
            <person name="Osmani S.A."/>
            <person name="Pakula T."/>
            <person name="Paszewski A."/>
            <person name="Paulsen I."/>
            <person name="Pilsyk S."/>
            <person name="Pocsi I."/>
            <person name="Punt P.J."/>
            <person name="Ram A.F."/>
            <person name="Ren Q."/>
            <person name="Robellet X."/>
            <person name="Robson G."/>
            <person name="Seiboth B."/>
            <person name="van Solingen P."/>
            <person name="Specht T."/>
            <person name="Sun J."/>
            <person name="Taheri-Talesh N."/>
            <person name="Takeshita N."/>
            <person name="Ussery D."/>
            <person name="vanKuyk P.A."/>
            <person name="Visser H."/>
            <person name="van de Vondervoort P.J."/>
            <person name="de Vries R.P."/>
            <person name="Walton J."/>
            <person name="Xiang X."/>
            <person name="Xiong Y."/>
            <person name="Zeng A.P."/>
            <person name="Brandt B.W."/>
            <person name="Cornell M.J."/>
            <person name="van den Hondel C.A."/>
            <person name="Visser J."/>
            <person name="Oliver S.G."/>
            <person name="Turner G."/>
        </authorList>
    </citation>
    <scope>GENOME REANNOTATION</scope>
    <source>
        <strain evidence="3">FGSC A4 / ATCC 38163 / CBS 112.46 / NRRL 194 / M139</strain>
    </source>
</reference>
<evidence type="ECO:0000256" key="1">
    <source>
        <dbReference type="SAM" id="Coils"/>
    </source>
</evidence>
<dbReference type="SUPFAM" id="SSF48452">
    <property type="entry name" value="TPR-like"/>
    <property type="match status" value="1"/>
</dbReference>
<protein>
    <submittedName>
        <fullName evidence="2">Uncharacterized protein</fullName>
    </submittedName>
</protein>
<keyword evidence="1" id="KW-0175">Coiled coil</keyword>
<accession>C8VSW1</accession>